<reference evidence="3" key="1">
    <citation type="submission" date="2016-06" db="EMBL/GenBank/DDBJ databases">
        <title>Parallel loss of symbiosis genes in relatives of nitrogen-fixing non-legume Parasponia.</title>
        <authorList>
            <person name="Van Velzen R."/>
            <person name="Holmer R."/>
            <person name="Bu F."/>
            <person name="Rutten L."/>
            <person name="Van Zeijl A."/>
            <person name="Liu W."/>
            <person name="Santuari L."/>
            <person name="Cao Q."/>
            <person name="Sharma T."/>
            <person name="Shen D."/>
            <person name="Roswanjaya Y."/>
            <person name="Wardhani T."/>
            <person name="Kalhor M.S."/>
            <person name="Jansen J."/>
            <person name="Van den Hoogen J."/>
            <person name="Gungor B."/>
            <person name="Hartog M."/>
            <person name="Hontelez J."/>
            <person name="Verver J."/>
            <person name="Yang W.-C."/>
            <person name="Schijlen E."/>
            <person name="Repin R."/>
            <person name="Schilthuizen M."/>
            <person name="Schranz E."/>
            <person name="Heidstra R."/>
            <person name="Miyata K."/>
            <person name="Fedorova E."/>
            <person name="Kohlen W."/>
            <person name="Bisseling T."/>
            <person name="Smit S."/>
            <person name="Geurts R."/>
        </authorList>
    </citation>
    <scope>NUCLEOTIDE SEQUENCE [LARGE SCALE GENOMIC DNA]</scope>
    <source>
        <strain evidence="3">cv. RG33-2</strain>
    </source>
</reference>
<accession>A0A2P5BC12</accession>
<keyword evidence="3" id="KW-1185">Reference proteome</keyword>
<protein>
    <submittedName>
        <fullName evidence="2">Uncharacterized protein</fullName>
    </submittedName>
</protein>
<organism evidence="2 3">
    <name type="scientific">Trema orientale</name>
    <name type="common">Charcoal tree</name>
    <name type="synonym">Celtis orientalis</name>
    <dbReference type="NCBI Taxonomy" id="63057"/>
    <lineage>
        <taxon>Eukaryota</taxon>
        <taxon>Viridiplantae</taxon>
        <taxon>Streptophyta</taxon>
        <taxon>Embryophyta</taxon>
        <taxon>Tracheophyta</taxon>
        <taxon>Spermatophyta</taxon>
        <taxon>Magnoliopsida</taxon>
        <taxon>eudicotyledons</taxon>
        <taxon>Gunneridae</taxon>
        <taxon>Pentapetalae</taxon>
        <taxon>rosids</taxon>
        <taxon>fabids</taxon>
        <taxon>Rosales</taxon>
        <taxon>Cannabaceae</taxon>
        <taxon>Trema</taxon>
    </lineage>
</organism>
<dbReference type="InParanoid" id="A0A2P5BC12"/>
<feature type="compositionally biased region" description="Low complexity" evidence="1">
    <location>
        <begin position="37"/>
        <end position="50"/>
    </location>
</feature>
<name>A0A2P5BC12_TREOI</name>
<sequence length="116" mass="11882">MTDKKLADKPATPRGAVPELSGGLVTVGGGGGDEVVESPGEGEVGVPDGGEAVDGDGEVGVEDDGEAVDGEGEEGLGERAGAGTGEGWEEGRFWEQELAVVWYFQKLGMTRPHQKV</sequence>
<dbReference type="AlphaFoldDB" id="A0A2P5BC12"/>
<dbReference type="EMBL" id="JXTC01000556">
    <property type="protein sequence ID" value="PON46319.1"/>
    <property type="molecule type" value="Genomic_DNA"/>
</dbReference>
<evidence type="ECO:0000256" key="1">
    <source>
        <dbReference type="SAM" id="MobiDB-lite"/>
    </source>
</evidence>
<feature type="region of interest" description="Disordered" evidence="1">
    <location>
        <begin position="1"/>
        <end position="90"/>
    </location>
</feature>
<evidence type="ECO:0000313" key="3">
    <source>
        <dbReference type="Proteomes" id="UP000237000"/>
    </source>
</evidence>
<comment type="caution">
    <text evidence="2">The sequence shown here is derived from an EMBL/GenBank/DDBJ whole genome shotgun (WGS) entry which is preliminary data.</text>
</comment>
<proteinExistence type="predicted"/>
<dbReference type="Proteomes" id="UP000237000">
    <property type="component" value="Unassembled WGS sequence"/>
</dbReference>
<gene>
    <name evidence="2" type="ORF">TorRG33x02_326350</name>
</gene>
<evidence type="ECO:0000313" key="2">
    <source>
        <dbReference type="EMBL" id="PON46319.1"/>
    </source>
</evidence>
<feature type="compositionally biased region" description="Acidic residues" evidence="1">
    <location>
        <begin position="51"/>
        <end position="75"/>
    </location>
</feature>